<evidence type="ECO:0000313" key="3">
    <source>
        <dbReference type="Proteomes" id="UP000011116"/>
    </source>
</evidence>
<evidence type="ECO:0000256" key="1">
    <source>
        <dbReference type="SAM" id="Phobius"/>
    </source>
</evidence>
<keyword evidence="3" id="KW-1185">Reference proteome</keyword>
<keyword evidence="1" id="KW-1133">Transmembrane helix</keyword>
<keyword evidence="1" id="KW-0472">Membrane</keyword>
<accession>A0A8I6YHR3</accession>
<dbReference type="Gramene" id="HORVU.MOREX.r2.7HG0601980.1">
    <property type="protein sequence ID" value="HORVU.MOREX.r2.7HG0601980.1.CDS.1"/>
    <property type="gene ID" value="HORVU.MOREX.r2.7HG0601980"/>
</dbReference>
<reference evidence="3" key="1">
    <citation type="journal article" date="2012" name="Nature">
        <title>A physical, genetic and functional sequence assembly of the barley genome.</title>
        <authorList>
            <consortium name="The International Barley Genome Sequencing Consortium"/>
            <person name="Mayer K.F."/>
            <person name="Waugh R."/>
            <person name="Brown J.W."/>
            <person name="Schulman A."/>
            <person name="Langridge P."/>
            <person name="Platzer M."/>
            <person name="Fincher G.B."/>
            <person name="Muehlbauer G.J."/>
            <person name="Sato K."/>
            <person name="Close T.J."/>
            <person name="Wise R.P."/>
            <person name="Stein N."/>
        </authorList>
    </citation>
    <scope>NUCLEOTIDE SEQUENCE [LARGE SCALE GENOMIC DNA]</scope>
    <source>
        <strain evidence="3">cv. Morex</strain>
    </source>
</reference>
<dbReference type="Proteomes" id="UP000011116">
    <property type="component" value="Chromosome 7H"/>
</dbReference>
<dbReference type="EnsemblPlants" id="HORVU.MOREX.r3.7HG0725850.1">
    <property type="protein sequence ID" value="HORVU.MOREX.r3.7HG0725850.1.CDS1"/>
    <property type="gene ID" value="HORVU.MOREX.r3.7HG0725850"/>
</dbReference>
<organism evidence="2 3">
    <name type="scientific">Hordeum vulgare subsp. vulgare</name>
    <name type="common">Domesticated barley</name>
    <dbReference type="NCBI Taxonomy" id="112509"/>
    <lineage>
        <taxon>Eukaryota</taxon>
        <taxon>Viridiplantae</taxon>
        <taxon>Streptophyta</taxon>
        <taxon>Embryophyta</taxon>
        <taxon>Tracheophyta</taxon>
        <taxon>Spermatophyta</taxon>
        <taxon>Magnoliopsida</taxon>
        <taxon>Liliopsida</taxon>
        <taxon>Poales</taxon>
        <taxon>Poaceae</taxon>
        <taxon>BOP clade</taxon>
        <taxon>Pooideae</taxon>
        <taxon>Triticodae</taxon>
        <taxon>Triticeae</taxon>
        <taxon>Hordeinae</taxon>
        <taxon>Hordeum</taxon>
    </lineage>
</organism>
<keyword evidence="1" id="KW-0812">Transmembrane</keyword>
<feature type="transmembrane region" description="Helical" evidence="1">
    <location>
        <begin position="50"/>
        <end position="70"/>
    </location>
</feature>
<name>A0A8I6YHR3_HORVV</name>
<proteinExistence type="predicted"/>
<reference evidence="2" key="2">
    <citation type="submission" date="2020-10" db="EMBL/GenBank/DDBJ databases">
        <authorList>
            <person name="Scholz U."/>
            <person name="Mascher M."/>
            <person name="Fiebig A."/>
        </authorList>
    </citation>
    <scope>NUCLEOTIDE SEQUENCE [LARGE SCALE GENOMIC DNA]</scope>
    <source>
        <strain evidence="2">cv. Morex</strain>
    </source>
</reference>
<protein>
    <submittedName>
        <fullName evidence="2">Uncharacterized protein</fullName>
    </submittedName>
</protein>
<dbReference type="Gramene" id="HORVU.MOREX.r3.7HG0725850.1">
    <property type="protein sequence ID" value="HORVU.MOREX.r3.7HG0725850.1.CDS1"/>
    <property type="gene ID" value="HORVU.MOREX.r3.7HG0725850"/>
</dbReference>
<sequence>MLVAACLPTPLLAELLLNLRTKSAAPAPHCAAHRLSRADYRRPTVELMELFFFPLFLFGTPLVFFFLRLAGPILLSGRP</sequence>
<evidence type="ECO:0000313" key="2">
    <source>
        <dbReference type="EnsemblPlants" id="HORVU.MOREX.r3.7HG0725850.1.CDS1"/>
    </source>
</evidence>
<reference evidence="2" key="3">
    <citation type="submission" date="2022-01" db="UniProtKB">
        <authorList>
            <consortium name="EnsemblPlants"/>
        </authorList>
    </citation>
    <scope>IDENTIFICATION</scope>
    <source>
        <strain evidence="2">subsp. vulgare</strain>
    </source>
</reference>
<dbReference type="AlphaFoldDB" id="A0A8I6YHR3"/>